<sequence length="104" mass="11910">MRIRKNAAFLYTNSNLASDGADECKLQKNLCQLNQSPWDIITFPSSSSSFHQFDDTEVYYIAGNGSSIDSVKYFESLDLGKYDSFVHYQYGFERQLDLVDNVVQ</sequence>
<dbReference type="Proteomes" id="UP001056120">
    <property type="component" value="Linkage Group LG10"/>
</dbReference>
<reference evidence="1 2" key="2">
    <citation type="journal article" date="2022" name="Mol. Ecol. Resour.">
        <title>The genomes of chicory, endive, great burdock and yacon provide insights into Asteraceae paleo-polyploidization history and plant inulin production.</title>
        <authorList>
            <person name="Fan W."/>
            <person name="Wang S."/>
            <person name="Wang H."/>
            <person name="Wang A."/>
            <person name="Jiang F."/>
            <person name="Liu H."/>
            <person name="Zhao H."/>
            <person name="Xu D."/>
            <person name="Zhang Y."/>
        </authorList>
    </citation>
    <scope>NUCLEOTIDE SEQUENCE [LARGE SCALE GENOMIC DNA]</scope>
    <source>
        <strain evidence="2">cv. Yunnan</strain>
        <tissue evidence="1">Leaves</tissue>
    </source>
</reference>
<gene>
    <name evidence="1" type="ORF">L1987_28633</name>
</gene>
<evidence type="ECO:0000313" key="2">
    <source>
        <dbReference type="Proteomes" id="UP001056120"/>
    </source>
</evidence>
<evidence type="ECO:0000313" key="1">
    <source>
        <dbReference type="EMBL" id="KAI3800542.1"/>
    </source>
</evidence>
<reference evidence="2" key="1">
    <citation type="journal article" date="2022" name="Mol. Ecol. Resour.">
        <title>The genomes of chicory, endive, great burdock and yacon provide insights into Asteraceae palaeo-polyploidization history and plant inulin production.</title>
        <authorList>
            <person name="Fan W."/>
            <person name="Wang S."/>
            <person name="Wang H."/>
            <person name="Wang A."/>
            <person name="Jiang F."/>
            <person name="Liu H."/>
            <person name="Zhao H."/>
            <person name="Xu D."/>
            <person name="Zhang Y."/>
        </authorList>
    </citation>
    <scope>NUCLEOTIDE SEQUENCE [LARGE SCALE GENOMIC DNA]</scope>
    <source>
        <strain evidence="2">cv. Yunnan</strain>
    </source>
</reference>
<accession>A0ACB9HXK9</accession>
<comment type="caution">
    <text evidence="1">The sequence shown here is derived from an EMBL/GenBank/DDBJ whole genome shotgun (WGS) entry which is preliminary data.</text>
</comment>
<name>A0ACB9HXK9_9ASTR</name>
<proteinExistence type="predicted"/>
<organism evidence="1 2">
    <name type="scientific">Smallanthus sonchifolius</name>
    <dbReference type="NCBI Taxonomy" id="185202"/>
    <lineage>
        <taxon>Eukaryota</taxon>
        <taxon>Viridiplantae</taxon>
        <taxon>Streptophyta</taxon>
        <taxon>Embryophyta</taxon>
        <taxon>Tracheophyta</taxon>
        <taxon>Spermatophyta</taxon>
        <taxon>Magnoliopsida</taxon>
        <taxon>eudicotyledons</taxon>
        <taxon>Gunneridae</taxon>
        <taxon>Pentapetalae</taxon>
        <taxon>asterids</taxon>
        <taxon>campanulids</taxon>
        <taxon>Asterales</taxon>
        <taxon>Asteraceae</taxon>
        <taxon>Asteroideae</taxon>
        <taxon>Heliantheae alliance</taxon>
        <taxon>Millerieae</taxon>
        <taxon>Smallanthus</taxon>
    </lineage>
</organism>
<keyword evidence="2" id="KW-1185">Reference proteome</keyword>
<protein>
    <submittedName>
        <fullName evidence="1">Uncharacterized protein</fullName>
    </submittedName>
</protein>
<dbReference type="EMBL" id="CM042027">
    <property type="protein sequence ID" value="KAI3800542.1"/>
    <property type="molecule type" value="Genomic_DNA"/>
</dbReference>